<proteinExistence type="predicted"/>
<sequence length="237" mass="25890">MSNGQTINHFSHNHPLSEVNGVGTFTCDGCKLHGNGKTYRCSDCDYDLHEYCATCPQSLRSSYHAPDHELSLIKGPTHMTSCYVCRFYMQGMFYKCKHCSFESHPLCTHGPMHASSPDATVTQQRSLHDPVGQPSPPHHYGQGIPYAYPPMNPYGPYPHGGHHHHPPQHHQPQPQHQHQQQYVNPGSPKADTSGGSSKEGKKKKKGVFGSLLAVAAVTGQAAATLLLATAAESMNAE</sequence>
<feature type="domain" description="DC1" evidence="4">
    <location>
        <begin position="10"/>
        <end position="53"/>
    </location>
</feature>
<evidence type="ECO:0000256" key="2">
    <source>
        <dbReference type="SAM" id="MobiDB-lite"/>
    </source>
</evidence>
<evidence type="ECO:0000256" key="3">
    <source>
        <dbReference type="SAM" id="Phobius"/>
    </source>
</evidence>
<feature type="compositionally biased region" description="Low complexity" evidence="2">
    <location>
        <begin position="170"/>
        <end position="182"/>
    </location>
</feature>
<gene>
    <name evidence="5" type="ordered locus">AALP_Aa4g154700</name>
</gene>
<reference evidence="6" key="1">
    <citation type="journal article" date="2015" name="Nat. Plants">
        <title>Genome expansion of Arabis alpina linked with retrotransposition and reduced symmetric DNA methylation.</title>
        <authorList>
            <person name="Willing E.M."/>
            <person name="Rawat V."/>
            <person name="Mandakova T."/>
            <person name="Maumus F."/>
            <person name="James G.V."/>
            <person name="Nordstroem K.J."/>
            <person name="Becker C."/>
            <person name="Warthmann N."/>
            <person name="Chica C."/>
            <person name="Szarzynska B."/>
            <person name="Zytnicki M."/>
            <person name="Albani M.C."/>
            <person name="Kiefer C."/>
            <person name="Bergonzi S."/>
            <person name="Castaings L."/>
            <person name="Mateos J.L."/>
            <person name="Berns M.C."/>
            <person name="Bujdoso N."/>
            <person name="Piofczyk T."/>
            <person name="de Lorenzo L."/>
            <person name="Barrero-Sicilia C."/>
            <person name="Mateos I."/>
            <person name="Piednoel M."/>
            <person name="Hagmann J."/>
            <person name="Chen-Min-Tao R."/>
            <person name="Iglesias-Fernandez R."/>
            <person name="Schuster S.C."/>
            <person name="Alonso-Blanco C."/>
            <person name="Roudier F."/>
            <person name="Carbonero P."/>
            <person name="Paz-Ares J."/>
            <person name="Davis S.J."/>
            <person name="Pecinka A."/>
            <person name="Quesneville H."/>
            <person name="Colot V."/>
            <person name="Lysak M.A."/>
            <person name="Weigel D."/>
            <person name="Coupland G."/>
            <person name="Schneeberger K."/>
        </authorList>
    </citation>
    <scope>NUCLEOTIDE SEQUENCE [LARGE SCALE GENOMIC DNA]</scope>
    <source>
        <strain evidence="6">cv. Pajares</strain>
    </source>
</reference>
<dbReference type="OrthoDB" id="945197at2759"/>
<dbReference type="EMBL" id="CM002872">
    <property type="protein sequence ID" value="KFK36671.1"/>
    <property type="molecule type" value="Genomic_DNA"/>
</dbReference>
<dbReference type="PANTHER" id="PTHR47841">
    <property type="entry name" value="DIACYLGLYCEROL KINASE THETA-LIKE-RELATED"/>
    <property type="match status" value="1"/>
</dbReference>
<dbReference type="SUPFAM" id="SSF57889">
    <property type="entry name" value="Cysteine-rich domain"/>
    <property type="match status" value="2"/>
</dbReference>
<evidence type="ECO:0000259" key="4">
    <source>
        <dbReference type="Pfam" id="PF03107"/>
    </source>
</evidence>
<feature type="compositionally biased region" description="Pro residues" evidence="2">
    <location>
        <begin position="147"/>
        <end position="156"/>
    </location>
</feature>
<accession>A0A087H3G9</accession>
<dbReference type="InterPro" id="IPR004146">
    <property type="entry name" value="DC1"/>
</dbReference>
<dbReference type="Pfam" id="PF03107">
    <property type="entry name" value="C1_2"/>
    <property type="match status" value="1"/>
</dbReference>
<dbReference type="OMA" id="LRNTWHA"/>
<keyword evidence="3" id="KW-0472">Membrane</keyword>
<keyword evidence="3" id="KW-0812">Transmembrane</keyword>
<dbReference type="Gramene" id="KFK36671">
    <property type="protein sequence ID" value="KFK36671"/>
    <property type="gene ID" value="AALP_AA4G154700"/>
</dbReference>
<evidence type="ECO:0000313" key="5">
    <source>
        <dbReference type="EMBL" id="KFK36671.1"/>
    </source>
</evidence>
<dbReference type="PANTHER" id="PTHR47841:SF5">
    <property type="entry name" value="CYSTEINE_HISTIDINE-RICH C1 DOMAIN FAMILY PROTEIN"/>
    <property type="match status" value="1"/>
</dbReference>
<dbReference type="Proteomes" id="UP000029120">
    <property type="component" value="Chromosome 4"/>
</dbReference>
<keyword evidence="6" id="KW-1185">Reference proteome</keyword>
<dbReference type="InterPro" id="IPR046349">
    <property type="entry name" value="C1-like_sf"/>
</dbReference>
<feature type="transmembrane region" description="Helical" evidence="3">
    <location>
        <begin position="207"/>
        <end position="231"/>
    </location>
</feature>
<keyword evidence="3" id="KW-1133">Transmembrane helix</keyword>
<evidence type="ECO:0000313" key="6">
    <source>
        <dbReference type="Proteomes" id="UP000029120"/>
    </source>
</evidence>
<dbReference type="AlphaFoldDB" id="A0A087H3G9"/>
<keyword evidence="1" id="KW-0677">Repeat</keyword>
<evidence type="ECO:0000256" key="1">
    <source>
        <dbReference type="ARBA" id="ARBA00022737"/>
    </source>
</evidence>
<organism evidence="5 6">
    <name type="scientific">Arabis alpina</name>
    <name type="common">Alpine rock-cress</name>
    <dbReference type="NCBI Taxonomy" id="50452"/>
    <lineage>
        <taxon>Eukaryota</taxon>
        <taxon>Viridiplantae</taxon>
        <taxon>Streptophyta</taxon>
        <taxon>Embryophyta</taxon>
        <taxon>Tracheophyta</taxon>
        <taxon>Spermatophyta</taxon>
        <taxon>Magnoliopsida</taxon>
        <taxon>eudicotyledons</taxon>
        <taxon>Gunneridae</taxon>
        <taxon>Pentapetalae</taxon>
        <taxon>rosids</taxon>
        <taxon>malvids</taxon>
        <taxon>Brassicales</taxon>
        <taxon>Brassicaceae</taxon>
        <taxon>Arabideae</taxon>
        <taxon>Arabis</taxon>
    </lineage>
</organism>
<protein>
    <recommendedName>
        <fullName evidence="4">DC1 domain-containing protein</fullName>
    </recommendedName>
</protein>
<feature type="region of interest" description="Disordered" evidence="2">
    <location>
        <begin position="113"/>
        <end position="203"/>
    </location>
</feature>
<name>A0A087H3G9_ARAAL</name>